<evidence type="ECO:0000313" key="1">
    <source>
        <dbReference type="EMBL" id="KAI5330032.1"/>
    </source>
</evidence>
<gene>
    <name evidence="1" type="ORF">L3X38_029429</name>
</gene>
<dbReference type="Gene3D" id="1.20.1440.180">
    <property type="entry name" value="KEN domain"/>
    <property type="match status" value="1"/>
</dbReference>
<keyword evidence="2" id="KW-1185">Reference proteome</keyword>
<dbReference type="AlphaFoldDB" id="A0AAD4VUE1"/>
<dbReference type="InterPro" id="IPR038357">
    <property type="entry name" value="KEN_sf"/>
</dbReference>
<accession>A0AAD4VUE1</accession>
<name>A0AAD4VUE1_PRUDU</name>
<dbReference type="EMBL" id="JAJFAZ020000005">
    <property type="protein sequence ID" value="KAI5330032.1"/>
    <property type="molecule type" value="Genomic_DNA"/>
</dbReference>
<reference evidence="1 2" key="1">
    <citation type="journal article" date="2022" name="G3 (Bethesda)">
        <title>Whole-genome sequence and methylome profiling of the almond [Prunus dulcis (Mill.) D.A. Webb] cultivar 'Nonpareil'.</title>
        <authorList>
            <person name="D'Amico-Willman K.M."/>
            <person name="Ouma W.Z."/>
            <person name="Meulia T."/>
            <person name="Sideli G.M."/>
            <person name="Gradziel T.M."/>
            <person name="Fresnedo-Ramirez J."/>
        </authorList>
    </citation>
    <scope>NUCLEOTIDE SEQUENCE [LARGE SCALE GENOMIC DNA]</scope>
    <source>
        <strain evidence="1">Clone GOH B32 T37-40</strain>
    </source>
</reference>
<organism evidence="1 2">
    <name type="scientific">Prunus dulcis</name>
    <name type="common">Almond</name>
    <name type="synonym">Amygdalus dulcis</name>
    <dbReference type="NCBI Taxonomy" id="3755"/>
    <lineage>
        <taxon>Eukaryota</taxon>
        <taxon>Viridiplantae</taxon>
        <taxon>Streptophyta</taxon>
        <taxon>Embryophyta</taxon>
        <taxon>Tracheophyta</taxon>
        <taxon>Spermatophyta</taxon>
        <taxon>Magnoliopsida</taxon>
        <taxon>eudicotyledons</taxon>
        <taxon>Gunneridae</taxon>
        <taxon>Pentapetalae</taxon>
        <taxon>rosids</taxon>
        <taxon>fabids</taxon>
        <taxon>Rosales</taxon>
        <taxon>Rosaceae</taxon>
        <taxon>Amygdaloideae</taxon>
        <taxon>Amygdaleae</taxon>
        <taxon>Prunus</taxon>
    </lineage>
</organism>
<comment type="caution">
    <text evidence="1">The sequence shown here is derived from an EMBL/GenBank/DDBJ whole genome shotgun (WGS) entry which is preliminary data.</text>
</comment>
<dbReference type="Proteomes" id="UP001054821">
    <property type="component" value="Chromosome 5"/>
</dbReference>
<proteinExistence type="predicted"/>
<sequence length="404" mass="46976">MDDHRELSDYIRKLHDENSSKHKVIGSRLCYYSFKFNHRISEELYEGHLHFSFDPHGPPTNVVFVKVAQDDAETIFQRTAAANDGVVLRPWTYLFSKQKEFEDLPEDTYLRKGIWVLCYDRFEHNLKHWTNLAKPKPNKGIAYNDKLKLPIKTGDDRLNQFWCNSIRKLIDGVCDIHKEGLYHGGLGSRSNYVFICKSLKIINIKGSLDKLTGEQCEARKKEDIMDLLWMLDNWFESILAGGKRSWPECQHFFDFVNHAKTLNLGCDVFVKKVLHHPFLLNADQRMRLFDHYDTMRNCPITAQPVNNALALSAFDNFKSWNSTSTVNNMNSFMSGVYYHAASTKKQKKKANYSGNVSSLLRYLRNLNHHYQKHGLTAGSWEDVERGATTHFGGFLELIYRHLEL</sequence>
<evidence type="ECO:0000313" key="2">
    <source>
        <dbReference type="Proteomes" id="UP001054821"/>
    </source>
</evidence>
<protein>
    <submittedName>
        <fullName evidence="1">Uncharacterized protein</fullName>
    </submittedName>
</protein>